<protein>
    <submittedName>
        <fullName evidence="1">Uncharacterized protein</fullName>
    </submittedName>
</protein>
<organism evidence="1">
    <name type="scientific">marine metagenome</name>
    <dbReference type="NCBI Taxonomy" id="408172"/>
    <lineage>
        <taxon>unclassified sequences</taxon>
        <taxon>metagenomes</taxon>
        <taxon>ecological metagenomes</taxon>
    </lineage>
</organism>
<dbReference type="AlphaFoldDB" id="A0A382B621"/>
<dbReference type="EMBL" id="UINC01028362">
    <property type="protein sequence ID" value="SVB09215.1"/>
    <property type="molecule type" value="Genomic_DNA"/>
</dbReference>
<accession>A0A382B621</accession>
<reference evidence="1" key="1">
    <citation type="submission" date="2018-05" db="EMBL/GenBank/DDBJ databases">
        <authorList>
            <person name="Lanie J.A."/>
            <person name="Ng W.-L."/>
            <person name="Kazmierczak K.M."/>
            <person name="Andrzejewski T.M."/>
            <person name="Davidsen T.M."/>
            <person name="Wayne K.J."/>
            <person name="Tettelin H."/>
            <person name="Glass J.I."/>
            <person name="Rusch D."/>
            <person name="Podicherti R."/>
            <person name="Tsui H.-C.T."/>
            <person name="Winkler M.E."/>
        </authorList>
    </citation>
    <scope>NUCLEOTIDE SEQUENCE</scope>
</reference>
<sequence length="94" mass="10299">MDYHPVSCNRKVPLVSRGAFGVCHLSPGRETGSFPLDPKKAGLAWYLRVAFTRNVSFSRPACIWSGAETSQIPHAYVVLTVACAVLQTNLFSMN</sequence>
<gene>
    <name evidence="1" type="ORF">METZ01_LOCUS162069</name>
</gene>
<evidence type="ECO:0000313" key="1">
    <source>
        <dbReference type="EMBL" id="SVB09215.1"/>
    </source>
</evidence>
<proteinExistence type="predicted"/>
<name>A0A382B621_9ZZZZ</name>